<dbReference type="EMBL" id="KQ414618">
    <property type="protein sequence ID" value="KOC67974.1"/>
    <property type="molecule type" value="Genomic_DNA"/>
</dbReference>
<dbReference type="GO" id="GO:0000981">
    <property type="term" value="F:DNA-binding transcription factor activity, RNA polymerase II-specific"/>
    <property type="evidence" value="ECO:0007669"/>
    <property type="project" value="TreeGrafter"/>
</dbReference>
<evidence type="ECO:0000256" key="4">
    <source>
        <dbReference type="ARBA" id="ARBA00022771"/>
    </source>
</evidence>
<organism evidence="9 10">
    <name type="scientific">Habropoda laboriosa</name>
    <dbReference type="NCBI Taxonomy" id="597456"/>
    <lineage>
        <taxon>Eukaryota</taxon>
        <taxon>Metazoa</taxon>
        <taxon>Ecdysozoa</taxon>
        <taxon>Arthropoda</taxon>
        <taxon>Hexapoda</taxon>
        <taxon>Insecta</taxon>
        <taxon>Pterygota</taxon>
        <taxon>Neoptera</taxon>
        <taxon>Endopterygota</taxon>
        <taxon>Hymenoptera</taxon>
        <taxon>Apocrita</taxon>
        <taxon>Aculeata</taxon>
        <taxon>Apoidea</taxon>
        <taxon>Anthophila</taxon>
        <taxon>Apidae</taxon>
        <taxon>Habropoda</taxon>
    </lineage>
</organism>
<feature type="domain" description="C2H2-type" evidence="8">
    <location>
        <begin position="422"/>
        <end position="449"/>
    </location>
</feature>
<proteinExistence type="predicted"/>
<dbReference type="GO" id="GO:0008270">
    <property type="term" value="F:zinc ion binding"/>
    <property type="evidence" value="ECO:0007669"/>
    <property type="project" value="UniProtKB-KW"/>
</dbReference>
<evidence type="ECO:0000256" key="1">
    <source>
        <dbReference type="ARBA" id="ARBA00004123"/>
    </source>
</evidence>
<evidence type="ECO:0000259" key="8">
    <source>
        <dbReference type="PROSITE" id="PS50157"/>
    </source>
</evidence>
<evidence type="ECO:0000256" key="6">
    <source>
        <dbReference type="ARBA" id="ARBA00023242"/>
    </source>
</evidence>
<dbReference type="PANTHER" id="PTHR24394">
    <property type="entry name" value="ZINC FINGER PROTEIN"/>
    <property type="match status" value="1"/>
</dbReference>
<feature type="domain" description="C2H2-type" evidence="8">
    <location>
        <begin position="389"/>
        <end position="416"/>
    </location>
</feature>
<dbReference type="STRING" id="597456.A0A0L7RAT1"/>
<dbReference type="PANTHER" id="PTHR24394:SF29">
    <property type="entry name" value="MYONEURIN"/>
    <property type="match status" value="1"/>
</dbReference>
<feature type="domain" description="C2H2-type" evidence="8">
    <location>
        <begin position="62"/>
        <end position="90"/>
    </location>
</feature>
<evidence type="ECO:0000256" key="7">
    <source>
        <dbReference type="PROSITE-ProRule" id="PRU00042"/>
    </source>
</evidence>
<reference evidence="9 10" key="1">
    <citation type="submission" date="2015-07" db="EMBL/GenBank/DDBJ databases">
        <title>The genome of Habropoda laboriosa.</title>
        <authorList>
            <person name="Pan H."/>
            <person name="Kapheim K."/>
        </authorList>
    </citation>
    <scope>NUCLEOTIDE SEQUENCE [LARGE SCALE GENOMIC DNA]</scope>
    <source>
        <strain evidence="9">0110345459</strain>
    </source>
</reference>
<dbReference type="FunFam" id="3.30.160.60:FF:000100">
    <property type="entry name" value="Zinc finger 45-like"/>
    <property type="match status" value="1"/>
</dbReference>
<protein>
    <submittedName>
        <fullName evidence="9">Zinc finger protein Xfin</fullName>
    </submittedName>
</protein>
<dbReference type="InterPro" id="IPR036236">
    <property type="entry name" value="Znf_C2H2_sf"/>
</dbReference>
<evidence type="ECO:0000313" key="9">
    <source>
        <dbReference type="EMBL" id="KOC67974.1"/>
    </source>
</evidence>
<keyword evidence="5" id="KW-0862">Zinc</keyword>
<keyword evidence="10" id="KW-1185">Reference proteome</keyword>
<dbReference type="SMART" id="SM00355">
    <property type="entry name" value="ZnF_C2H2"/>
    <property type="match status" value="17"/>
</dbReference>
<dbReference type="Gene3D" id="3.30.160.60">
    <property type="entry name" value="Classic Zinc Finger"/>
    <property type="match status" value="7"/>
</dbReference>
<evidence type="ECO:0000256" key="5">
    <source>
        <dbReference type="ARBA" id="ARBA00022833"/>
    </source>
</evidence>
<dbReference type="SUPFAM" id="SSF57667">
    <property type="entry name" value="beta-beta-alpha zinc fingers"/>
    <property type="match status" value="4"/>
</dbReference>
<accession>A0A0L7RAT1</accession>
<dbReference type="Proteomes" id="UP000053825">
    <property type="component" value="Unassembled WGS sequence"/>
</dbReference>
<feature type="domain" description="C2H2-type" evidence="8">
    <location>
        <begin position="451"/>
        <end position="479"/>
    </location>
</feature>
<dbReference type="InterPro" id="IPR013087">
    <property type="entry name" value="Znf_C2H2_type"/>
</dbReference>
<keyword evidence="2" id="KW-0479">Metal-binding</keyword>
<dbReference type="AlphaFoldDB" id="A0A0L7RAT1"/>
<dbReference type="Pfam" id="PF00096">
    <property type="entry name" value="zf-C2H2"/>
    <property type="match status" value="1"/>
</dbReference>
<dbReference type="PROSITE" id="PS00028">
    <property type="entry name" value="ZINC_FINGER_C2H2_1"/>
    <property type="match status" value="1"/>
</dbReference>
<feature type="domain" description="C2H2-type" evidence="8">
    <location>
        <begin position="851"/>
        <end position="879"/>
    </location>
</feature>
<gene>
    <name evidence="9" type="ORF">WH47_12304</name>
</gene>
<evidence type="ECO:0000256" key="3">
    <source>
        <dbReference type="ARBA" id="ARBA00022737"/>
    </source>
</evidence>
<feature type="domain" description="C2H2-type" evidence="8">
    <location>
        <begin position="644"/>
        <end position="671"/>
    </location>
</feature>
<evidence type="ECO:0000313" key="10">
    <source>
        <dbReference type="Proteomes" id="UP000053825"/>
    </source>
</evidence>
<dbReference type="OrthoDB" id="10004641at2759"/>
<feature type="domain" description="C2H2-type" evidence="8">
    <location>
        <begin position="178"/>
        <end position="205"/>
    </location>
</feature>
<sequence length="974" mass="114010">MPKGFQRNCNYPMVPLIKDLATLWMAKRVEFPYRCGTCGKGYQHRATLVRHTRHECGKEPQFKCPYCVHRTKQRGNLYQHIRTNHPGKNVFSSSIKYSCSRCLKSYKRKYRKSNSKRHISRKHSNDRDRELILWEDYQVFDPATVGERCLYETSYFASDRKSVRVFRSKRADPVAGRYKCSKCSKSYRWKHHLVEHVKASCGQKKAECCPYCSYRSNRNTNYSSSNWTVPTLPSTSRVVAYTRHLRSMNEHGGKVRRWGPRKYLCTDCNRNFELMASLTRHRIFECNKQAIASERGVQDQPPAGERRHLLRRHNIYLPPKFSVPKRIFAQYFPECKQDYRMYLKCLPPLDLANTNASAPFHPGMSCTGDPRLLFQRNSSSWIPETDKPYMCTNCGKGYTHIFTLNRHRRTVCGKVRNTNGKWKCARCSRSYVTEGNLVRHVKFECGVRRKFCCIFCNRKFTQRCSLIRHLRNFHNESIDSSNSAIPPEYPPMDTCQMEVKKSEDTATVKEEFRMCIAFAAISRVCSLKMSRRSEEGGGKSKPRTEVNAKLGLLRSLIGVRVTKRKYLLFASIIKGRLFCDQLPRDIWRRCKDELLCLKCAKRYSDWRSLRKHMNFFCQMCLGGCLSGQQLDDSLAPDQSGKPVFVCPKCGKGYTWKASLQRHLSTGCGLPPMFCCVWNVAGYVDGYSPAAVDSLQQQLHPEFDKFKISTSSSSVQPMSNCHKRHMCGFCKKVFPLKNLLRRHVQFGCKMNPRNSQFACSICPYKSTYKANMERHVRNVHDTGVLKFRCDLCNFRSNYSFCVRRHMKTFHPSLWPYKTIYAFERMNDRVARRNDREQQLRQGGNSDIRERSFVCVDCGKAYVVHRSLWRHRKFECVNAKPKFTCEVCPYKSPHKWCIENHKKRHHTYRKMYMGDQVIGYTCTMCSKFYKMWSNYLKHKCEPPQFKCQFCPFAAFKAFILHAHQAEQHFKVTSPNT</sequence>
<keyword evidence="3" id="KW-0677">Repeat</keyword>
<name>A0A0L7RAT1_9HYME</name>
<comment type="subcellular location">
    <subcellularLocation>
        <location evidence="1">Nucleus</location>
    </subcellularLocation>
</comment>
<keyword evidence="6" id="KW-0539">Nucleus</keyword>
<dbReference type="PROSITE" id="PS50157">
    <property type="entry name" value="ZINC_FINGER_C2H2_2"/>
    <property type="match status" value="9"/>
</dbReference>
<evidence type="ECO:0000256" key="2">
    <source>
        <dbReference type="ARBA" id="ARBA00022723"/>
    </source>
</evidence>
<feature type="domain" description="C2H2-type" evidence="8">
    <location>
        <begin position="33"/>
        <end position="60"/>
    </location>
</feature>
<keyword evidence="4 7" id="KW-0863">Zinc-finger</keyword>
<dbReference type="GO" id="GO:0005634">
    <property type="term" value="C:nucleus"/>
    <property type="evidence" value="ECO:0007669"/>
    <property type="project" value="UniProtKB-SubCell"/>
</dbReference>
<feature type="domain" description="C2H2-type" evidence="8">
    <location>
        <begin position="263"/>
        <end position="290"/>
    </location>
</feature>